<dbReference type="EC" id="2.7.1.26" evidence="15"/>
<dbReference type="GO" id="GO:0008531">
    <property type="term" value="F:riboflavin kinase activity"/>
    <property type="evidence" value="ECO:0007669"/>
    <property type="project" value="UniProtKB-UniRule"/>
</dbReference>
<keyword evidence="5 15" id="KW-0288">FMN</keyword>
<dbReference type="InterPro" id="IPR023468">
    <property type="entry name" value="Riboflavin_kinase"/>
</dbReference>
<dbReference type="CDD" id="cd02064">
    <property type="entry name" value="FAD_synthetase_N"/>
    <property type="match status" value="1"/>
</dbReference>
<name>K9W0V6_9CYAN</name>
<dbReference type="EC" id="2.7.7.2" evidence="15"/>
<sequence length="348" mass="38179">MWVTSDLETALTPTAIALGNFDGVHRGHQQVVVPVVNLSKTYEPLNVALPVPEQQGWVDDVTVSASQEASEITTIKDKNHIYKTVVTFNPHPQEFFTGQARKLLTPMAEKVEQLRSLGVEQLVLLPFDRELADLSPQQFVEKILIEELQANWISVGCDFRFGKGRTGTSADLQAIASSFGINVNTVPLQTCQGERISSSAIREALLQGEITQANRLLGRAYTLSGKVVQGKQLGRTINFPTANLELPPEKFLPQTGVYCVRAYASHLTPLASPIPAVMNIGKRPTVNGSSVTVEVHLLDWSGDLYGQTLTVSLEHFLRPEQKFDSLNALKEQIQADAAVAKTLLTIKQ</sequence>
<dbReference type="NCBIfam" id="NF004162">
    <property type="entry name" value="PRK05627.1-5"/>
    <property type="match status" value="1"/>
</dbReference>
<dbReference type="Pfam" id="PF06574">
    <property type="entry name" value="FAD_syn"/>
    <property type="match status" value="2"/>
</dbReference>
<evidence type="ECO:0000256" key="8">
    <source>
        <dbReference type="ARBA" id="ARBA00022741"/>
    </source>
</evidence>
<dbReference type="SUPFAM" id="SSF52374">
    <property type="entry name" value="Nucleotidylyl transferase"/>
    <property type="match status" value="1"/>
</dbReference>
<evidence type="ECO:0000256" key="1">
    <source>
        <dbReference type="ARBA" id="ARBA00002121"/>
    </source>
</evidence>
<evidence type="ECO:0000256" key="7">
    <source>
        <dbReference type="ARBA" id="ARBA00022695"/>
    </source>
</evidence>
<dbReference type="PATRIC" id="fig|1173022.3.peg.2776"/>
<dbReference type="OrthoDB" id="9803667at2"/>
<dbReference type="SUPFAM" id="SSF82114">
    <property type="entry name" value="Riboflavin kinase-like"/>
    <property type="match status" value="1"/>
</dbReference>
<reference evidence="17 18" key="1">
    <citation type="submission" date="2012-06" db="EMBL/GenBank/DDBJ databases">
        <title>Finished chromosome of genome of Crinalium epipsammum PCC 9333.</title>
        <authorList>
            <consortium name="US DOE Joint Genome Institute"/>
            <person name="Gugger M."/>
            <person name="Coursin T."/>
            <person name="Rippka R."/>
            <person name="Tandeau De Marsac N."/>
            <person name="Huntemann M."/>
            <person name="Wei C.-L."/>
            <person name="Han J."/>
            <person name="Detter J.C."/>
            <person name="Han C."/>
            <person name="Tapia R."/>
            <person name="Davenport K."/>
            <person name="Daligault H."/>
            <person name="Erkkila T."/>
            <person name="Gu W."/>
            <person name="Munk A.C.C."/>
            <person name="Teshima H."/>
            <person name="Xu Y."/>
            <person name="Chain P."/>
            <person name="Chen A."/>
            <person name="Krypides N."/>
            <person name="Mavromatis K."/>
            <person name="Markowitz V."/>
            <person name="Szeto E."/>
            <person name="Ivanova N."/>
            <person name="Mikhailova N."/>
            <person name="Ovchinnikova G."/>
            <person name="Pagani I."/>
            <person name="Pati A."/>
            <person name="Goodwin L."/>
            <person name="Peters L."/>
            <person name="Pitluck S."/>
            <person name="Woyke T."/>
            <person name="Kerfeld C."/>
        </authorList>
    </citation>
    <scope>NUCLEOTIDE SEQUENCE [LARGE SCALE GENOMIC DNA]</scope>
    <source>
        <strain evidence="17 18">PCC 9333</strain>
    </source>
</reference>
<comment type="function">
    <text evidence="1">Catalyzes the phosphorylation of riboflavin to FMN followed by the adenylation of FMN to FAD.</text>
</comment>
<evidence type="ECO:0000256" key="2">
    <source>
        <dbReference type="ARBA" id="ARBA00004726"/>
    </source>
</evidence>
<dbReference type="UniPathway" id="UPA00276">
    <property type="reaction ID" value="UER00406"/>
</dbReference>
<dbReference type="RefSeq" id="WP_015203543.1">
    <property type="nucleotide sequence ID" value="NC_019753.1"/>
</dbReference>
<dbReference type="KEGG" id="cep:Cri9333_2566"/>
<dbReference type="InterPro" id="IPR014729">
    <property type="entry name" value="Rossmann-like_a/b/a_fold"/>
</dbReference>
<evidence type="ECO:0000256" key="10">
    <source>
        <dbReference type="ARBA" id="ARBA00022827"/>
    </source>
</evidence>
<protein>
    <recommendedName>
        <fullName evidence="15">Riboflavin biosynthesis protein</fullName>
    </recommendedName>
    <domain>
        <recommendedName>
            <fullName evidence="15">Riboflavin kinase</fullName>
            <ecNumber evidence="15">2.7.1.26</ecNumber>
        </recommendedName>
        <alternativeName>
            <fullName evidence="15">Flavokinase</fullName>
        </alternativeName>
    </domain>
    <domain>
        <recommendedName>
            <fullName evidence="15">FMN adenylyltransferase</fullName>
            <ecNumber evidence="15">2.7.7.2</ecNumber>
        </recommendedName>
        <alternativeName>
            <fullName evidence="15">FAD pyrophosphorylase</fullName>
        </alternativeName>
        <alternativeName>
            <fullName evidence="15">FAD synthase</fullName>
        </alternativeName>
    </domain>
</protein>
<keyword evidence="11 15" id="KW-0067">ATP-binding</keyword>
<dbReference type="STRING" id="1173022.Cri9333_2566"/>
<gene>
    <name evidence="17" type="ORF">Cri9333_2566</name>
</gene>
<accession>K9W0V6</accession>
<dbReference type="GO" id="GO:0005524">
    <property type="term" value="F:ATP binding"/>
    <property type="evidence" value="ECO:0007669"/>
    <property type="project" value="UniProtKB-UniRule"/>
</dbReference>
<dbReference type="PIRSF" id="PIRSF004491">
    <property type="entry name" value="FAD_Synth"/>
    <property type="match status" value="1"/>
</dbReference>
<evidence type="ECO:0000256" key="4">
    <source>
        <dbReference type="ARBA" id="ARBA00022630"/>
    </source>
</evidence>
<keyword evidence="8 15" id="KW-0547">Nucleotide-binding</keyword>
<dbReference type="PANTHER" id="PTHR22749:SF6">
    <property type="entry name" value="RIBOFLAVIN KINASE"/>
    <property type="match status" value="1"/>
</dbReference>
<evidence type="ECO:0000256" key="14">
    <source>
        <dbReference type="ARBA" id="ARBA00049494"/>
    </source>
</evidence>
<dbReference type="Proteomes" id="UP000010472">
    <property type="component" value="Chromosome"/>
</dbReference>
<evidence type="ECO:0000256" key="12">
    <source>
        <dbReference type="ARBA" id="ARBA00023268"/>
    </source>
</evidence>
<comment type="catalytic activity">
    <reaction evidence="14 15">
        <text>FMN + ATP + H(+) = FAD + diphosphate</text>
        <dbReference type="Rhea" id="RHEA:17237"/>
        <dbReference type="ChEBI" id="CHEBI:15378"/>
        <dbReference type="ChEBI" id="CHEBI:30616"/>
        <dbReference type="ChEBI" id="CHEBI:33019"/>
        <dbReference type="ChEBI" id="CHEBI:57692"/>
        <dbReference type="ChEBI" id="CHEBI:58210"/>
        <dbReference type="EC" id="2.7.7.2"/>
    </reaction>
</comment>
<comment type="similarity">
    <text evidence="15">Belongs to the ribF family.</text>
</comment>
<dbReference type="Gene3D" id="3.40.50.620">
    <property type="entry name" value="HUPs"/>
    <property type="match status" value="1"/>
</dbReference>
<keyword evidence="9 15" id="KW-0418">Kinase</keyword>
<comment type="catalytic activity">
    <reaction evidence="13 15">
        <text>riboflavin + ATP = FMN + ADP + H(+)</text>
        <dbReference type="Rhea" id="RHEA:14357"/>
        <dbReference type="ChEBI" id="CHEBI:15378"/>
        <dbReference type="ChEBI" id="CHEBI:30616"/>
        <dbReference type="ChEBI" id="CHEBI:57986"/>
        <dbReference type="ChEBI" id="CHEBI:58210"/>
        <dbReference type="ChEBI" id="CHEBI:456216"/>
        <dbReference type="EC" id="2.7.1.26"/>
    </reaction>
</comment>
<dbReference type="FunFam" id="2.40.30.30:FF:000003">
    <property type="entry name" value="Riboflavin biosynthesis protein"/>
    <property type="match status" value="1"/>
</dbReference>
<comment type="pathway">
    <text evidence="3 15">Cofactor biosynthesis; FMN biosynthesis; FMN from riboflavin (ATP route): step 1/1.</text>
</comment>
<dbReference type="InterPro" id="IPR002606">
    <property type="entry name" value="Riboflavin_kinase_bac"/>
</dbReference>
<dbReference type="GO" id="GO:0009231">
    <property type="term" value="P:riboflavin biosynthetic process"/>
    <property type="evidence" value="ECO:0007669"/>
    <property type="project" value="InterPro"/>
</dbReference>
<evidence type="ECO:0000256" key="11">
    <source>
        <dbReference type="ARBA" id="ARBA00022840"/>
    </source>
</evidence>
<dbReference type="AlphaFoldDB" id="K9W0V6"/>
<dbReference type="eggNOG" id="COG0196">
    <property type="taxonomic scope" value="Bacteria"/>
</dbReference>
<keyword evidence="6 15" id="KW-0808">Transferase</keyword>
<evidence type="ECO:0000256" key="6">
    <source>
        <dbReference type="ARBA" id="ARBA00022679"/>
    </source>
</evidence>
<dbReference type="GO" id="GO:0006747">
    <property type="term" value="P:FAD biosynthetic process"/>
    <property type="evidence" value="ECO:0007669"/>
    <property type="project" value="UniProtKB-UniRule"/>
</dbReference>
<dbReference type="Gene3D" id="2.40.30.30">
    <property type="entry name" value="Riboflavin kinase-like"/>
    <property type="match status" value="1"/>
</dbReference>
<evidence type="ECO:0000313" key="18">
    <source>
        <dbReference type="Proteomes" id="UP000010472"/>
    </source>
</evidence>
<dbReference type="NCBIfam" id="TIGR00083">
    <property type="entry name" value="ribF"/>
    <property type="match status" value="1"/>
</dbReference>
<dbReference type="HOGENOM" id="CLU_048437_0_1_3"/>
<dbReference type="InterPro" id="IPR015865">
    <property type="entry name" value="Riboflavin_kinase_bac/euk"/>
</dbReference>
<dbReference type="GO" id="GO:0003919">
    <property type="term" value="F:FMN adenylyltransferase activity"/>
    <property type="evidence" value="ECO:0007669"/>
    <property type="project" value="UniProtKB-UniRule"/>
</dbReference>
<keyword evidence="10 15" id="KW-0274">FAD</keyword>
<evidence type="ECO:0000313" key="17">
    <source>
        <dbReference type="EMBL" id="AFZ13429.1"/>
    </source>
</evidence>
<evidence type="ECO:0000256" key="5">
    <source>
        <dbReference type="ARBA" id="ARBA00022643"/>
    </source>
</evidence>
<dbReference type="GO" id="GO:0009398">
    <property type="term" value="P:FMN biosynthetic process"/>
    <property type="evidence" value="ECO:0007669"/>
    <property type="project" value="UniProtKB-UniRule"/>
</dbReference>
<dbReference type="UniPathway" id="UPA00277">
    <property type="reaction ID" value="UER00407"/>
</dbReference>
<keyword evidence="18" id="KW-1185">Reference proteome</keyword>
<evidence type="ECO:0000256" key="15">
    <source>
        <dbReference type="PIRNR" id="PIRNR004491"/>
    </source>
</evidence>
<evidence type="ECO:0000256" key="3">
    <source>
        <dbReference type="ARBA" id="ARBA00005201"/>
    </source>
</evidence>
<dbReference type="EMBL" id="CP003620">
    <property type="protein sequence ID" value="AFZ13429.1"/>
    <property type="molecule type" value="Genomic_DNA"/>
</dbReference>
<comment type="pathway">
    <text evidence="2 15">Cofactor biosynthesis; FAD biosynthesis; FAD from FMN: step 1/1.</text>
</comment>
<keyword evidence="12" id="KW-0511">Multifunctional enzyme</keyword>
<dbReference type="InterPro" id="IPR015864">
    <property type="entry name" value="FAD_synthase"/>
</dbReference>
<evidence type="ECO:0000256" key="13">
    <source>
        <dbReference type="ARBA" id="ARBA00047880"/>
    </source>
</evidence>
<dbReference type="PANTHER" id="PTHR22749">
    <property type="entry name" value="RIBOFLAVIN KINASE/FMN ADENYLYLTRANSFERASE"/>
    <property type="match status" value="1"/>
</dbReference>
<keyword evidence="7 15" id="KW-0548">Nucleotidyltransferase</keyword>
<dbReference type="SMART" id="SM00904">
    <property type="entry name" value="Flavokinase"/>
    <property type="match status" value="1"/>
</dbReference>
<dbReference type="NCBIfam" id="NF004160">
    <property type="entry name" value="PRK05627.1-3"/>
    <property type="match status" value="1"/>
</dbReference>
<feature type="domain" description="Riboflavin kinase" evidence="16">
    <location>
        <begin position="216"/>
        <end position="345"/>
    </location>
</feature>
<dbReference type="Pfam" id="PF01687">
    <property type="entry name" value="Flavokinase"/>
    <property type="match status" value="1"/>
</dbReference>
<organism evidence="17 18">
    <name type="scientific">Crinalium epipsammum PCC 9333</name>
    <dbReference type="NCBI Taxonomy" id="1173022"/>
    <lineage>
        <taxon>Bacteria</taxon>
        <taxon>Bacillati</taxon>
        <taxon>Cyanobacteriota</taxon>
        <taxon>Cyanophyceae</taxon>
        <taxon>Gomontiellales</taxon>
        <taxon>Gomontiellaceae</taxon>
        <taxon>Crinalium</taxon>
    </lineage>
</organism>
<evidence type="ECO:0000256" key="9">
    <source>
        <dbReference type="ARBA" id="ARBA00022777"/>
    </source>
</evidence>
<evidence type="ECO:0000259" key="16">
    <source>
        <dbReference type="SMART" id="SM00904"/>
    </source>
</evidence>
<proteinExistence type="inferred from homology"/>
<dbReference type="InterPro" id="IPR023465">
    <property type="entry name" value="Riboflavin_kinase_dom_sf"/>
</dbReference>
<keyword evidence="4 15" id="KW-0285">Flavoprotein</keyword>